<keyword evidence="1" id="KW-0472">Membrane</keyword>
<evidence type="ECO:0000256" key="1">
    <source>
        <dbReference type="SAM" id="Phobius"/>
    </source>
</evidence>
<proteinExistence type="predicted"/>
<dbReference type="EMBL" id="BART01016265">
    <property type="protein sequence ID" value="GAG79525.1"/>
    <property type="molecule type" value="Genomic_DNA"/>
</dbReference>
<name>X1AAP8_9ZZZZ</name>
<reference evidence="2" key="1">
    <citation type="journal article" date="2014" name="Front. Microbiol.">
        <title>High frequency of phylogenetically diverse reductive dehalogenase-homologous genes in deep subseafloor sedimentary metagenomes.</title>
        <authorList>
            <person name="Kawai M."/>
            <person name="Futagami T."/>
            <person name="Toyoda A."/>
            <person name="Takaki Y."/>
            <person name="Nishi S."/>
            <person name="Hori S."/>
            <person name="Arai W."/>
            <person name="Tsubouchi T."/>
            <person name="Morono Y."/>
            <person name="Uchiyama I."/>
            <person name="Ito T."/>
            <person name="Fujiyama A."/>
            <person name="Inagaki F."/>
            <person name="Takami H."/>
        </authorList>
    </citation>
    <scope>NUCLEOTIDE SEQUENCE</scope>
    <source>
        <strain evidence="2">Expedition CK06-06</strain>
    </source>
</reference>
<keyword evidence="1" id="KW-0812">Transmembrane</keyword>
<keyword evidence="1" id="KW-1133">Transmembrane helix</keyword>
<protein>
    <submittedName>
        <fullName evidence="2">Uncharacterized protein</fullName>
    </submittedName>
</protein>
<gene>
    <name evidence="2" type="ORF">S01H4_31329</name>
</gene>
<evidence type="ECO:0000313" key="2">
    <source>
        <dbReference type="EMBL" id="GAG79525.1"/>
    </source>
</evidence>
<dbReference type="AlphaFoldDB" id="X1AAP8"/>
<comment type="caution">
    <text evidence="2">The sequence shown here is derived from an EMBL/GenBank/DDBJ whole genome shotgun (WGS) entry which is preliminary data.</text>
</comment>
<feature type="transmembrane region" description="Helical" evidence="1">
    <location>
        <begin position="15"/>
        <end position="36"/>
    </location>
</feature>
<organism evidence="2">
    <name type="scientific">marine sediment metagenome</name>
    <dbReference type="NCBI Taxonomy" id="412755"/>
    <lineage>
        <taxon>unclassified sequences</taxon>
        <taxon>metagenomes</taxon>
        <taxon>ecological metagenomes</taxon>
    </lineage>
</organism>
<sequence>MMWVGIEFFMTAEGAILVAALGIGDGIAPIIGEFIIPRRKIKILNHFRISDTGK</sequence>
<accession>X1AAP8</accession>